<evidence type="ECO:0000256" key="12">
    <source>
        <dbReference type="ARBA" id="ARBA00023128"/>
    </source>
</evidence>
<dbReference type="InParanoid" id="A7TM42"/>
<dbReference type="NCBIfam" id="TIGR00517">
    <property type="entry name" value="acyl_carrier"/>
    <property type="match status" value="1"/>
</dbReference>
<sequence length="122" mass="13544">MFRQLLRTATPLAHRQAAIATKRTSIVPQSLMRYYSASGLTKDDVTTRIVDVIKAYDKSLAAKPISLESTYNKDLGLDSLDTVELIVAIEEEFEIEIPDKVADELKNVGETVDYIVSNPDAN</sequence>
<evidence type="ECO:0000256" key="2">
    <source>
        <dbReference type="ARBA" id="ARBA00005194"/>
    </source>
</evidence>
<dbReference type="Pfam" id="PF00550">
    <property type="entry name" value="PP-binding"/>
    <property type="match status" value="1"/>
</dbReference>
<dbReference type="InterPro" id="IPR006162">
    <property type="entry name" value="Ppantetheine_attach_site"/>
</dbReference>
<evidence type="ECO:0000256" key="6">
    <source>
        <dbReference type="ARBA" id="ARBA00022516"/>
    </source>
</evidence>
<dbReference type="FunCoup" id="A7TM42">
    <property type="interactions" value="799"/>
</dbReference>
<keyword evidence="4" id="KW-0813">Transport</keyword>
<proteinExistence type="inferred from homology"/>
<evidence type="ECO:0000256" key="9">
    <source>
        <dbReference type="ARBA" id="ARBA00022946"/>
    </source>
</evidence>
<reference evidence="16 17" key="1">
    <citation type="journal article" date="2007" name="Proc. Natl. Acad. Sci. U.S.A.">
        <title>Independent sorting-out of thousands of duplicated gene pairs in two yeast species descended from a whole-genome duplication.</title>
        <authorList>
            <person name="Scannell D.R."/>
            <person name="Frank A.C."/>
            <person name="Conant G.C."/>
            <person name="Byrne K.P."/>
            <person name="Woolfit M."/>
            <person name="Wolfe K.H."/>
        </authorList>
    </citation>
    <scope>NUCLEOTIDE SEQUENCE [LARGE SCALE GENOMIC DNA]</scope>
    <source>
        <strain evidence="17">ATCC 22028 / DSM 70294 / BCRC 21397 / CBS 2163 / NBRC 10782 / NRRL Y-8283 / UCD 57-17</strain>
    </source>
</reference>
<dbReference type="GeneID" id="5544840"/>
<keyword evidence="10" id="KW-0249">Electron transport</keyword>
<dbReference type="PROSITE" id="PS50075">
    <property type="entry name" value="CARRIER"/>
    <property type="match status" value="1"/>
</dbReference>
<dbReference type="HOGENOM" id="CLU_108696_0_2_1"/>
<dbReference type="Proteomes" id="UP000000267">
    <property type="component" value="Unassembled WGS sequence"/>
</dbReference>
<evidence type="ECO:0000313" key="16">
    <source>
        <dbReference type="EMBL" id="EDO16684.1"/>
    </source>
</evidence>
<comment type="pathway">
    <text evidence="2">Lipid metabolism; fatty acid biosynthesis.</text>
</comment>
<keyword evidence="11" id="KW-0443">Lipid metabolism</keyword>
<dbReference type="RefSeq" id="XP_001644542.1">
    <property type="nucleotide sequence ID" value="XM_001644492.1"/>
</dbReference>
<dbReference type="FunFam" id="1.10.1200.10:FF:000003">
    <property type="entry name" value="Acyl carrier protein"/>
    <property type="match status" value="1"/>
</dbReference>
<evidence type="ECO:0000256" key="10">
    <source>
        <dbReference type="ARBA" id="ARBA00022982"/>
    </source>
</evidence>
<dbReference type="PANTHER" id="PTHR20863:SF28">
    <property type="entry name" value="ACYL CARRIER PROTEIN, MITOCHONDRIAL"/>
    <property type="match status" value="1"/>
</dbReference>
<dbReference type="InterPro" id="IPR036736">
    <property type="entry name" value="ACP-like_sf"/>
</dbReference>
<evidence type="ECO:0000256" key="5">
    <source>
        <dbReference type="ARBA" id="ARBA00022450"/>
    </source>
</evidence>
<dbReference type="eggNOG" id="KOG1748">
    <property type="taxonomic scope" value="Eukaryota"/>
</dbReference>
<evidence type="ECO:0000313" key="17">
    <source>
        <dbReference type="Proteomes" id="UP000000267"/>
    </source>
</evidence>
<protein>
    <recommendedName>
        <fullName evidence="14">Acyl carrier protein</fullName>
    </recommendedName>
</protein>
<keyword evidence="12" id="KW-0496">Mitochondrion</keyword>
<keyword evidence="5 14" id="KW-0596">Phosphopantetheine</keyword>
<dbReference type="PROSITE" id="PS00012">
    <property type="entry name" value="PHOSPHOPANTETHEINE"/>
    <property type="match status" value="1"/>
</dbReference>
<dbReference type="GO" id="GO:0000035">
    <property type="term" value="F:acyl binding"/>
    <property type="evidence" value="ECO:0007669"/>
    <property type="project" value="TreeGrafter"/>
</dbReference>
<evidence type="ECO:0000256" key="4">
    <source>
        <dbReference type="ARBA" id="ARBA00022448"/>
    </source>
</evidence>
<feature type="domain" description="Carrier" evidence="15">
    <location>
        <begin position="43"/>
        <end position="119"/>
    </location>
</feature>
<keyword evidence="8" id="KW-0276">Fatty acid metabolism</keyword>
<evidence type="ECO:0000256" key="3">
    <source>
        <dbReference type="ARBA" id="ARBA00010930"/>
    </source>
</evidence>
<evidence type="ECO:0000256" key="13">
    <source>
        <dbReference type="ARBA" id="ARBA00023160"/>
    </source>
</evidence>
<dbReference type="PhylomeDB" id="A7TM42"/>
<dbReference type="GO" id="GO:0099128">
    <property type="term" value="C:mitochondrial [2Fe-2S] assembly complex"/>
    <property type="evidence" value="ECO:0007669"/>
    <property type="project" value="EnsemblFungi"/>
</dbReference>
<evidence type="ECO:0000256" key="8">
    <source>
        <dbReference type="ARBA" id="ARBA00022832"/>
    </source>
</evidence>
<name>A7TM42_VANPO</name>
<dbReference type="GO" id="GO:0009107">
    <property type="term" value="P:lipoate biosynthetic process"/>
    <property type="evidence" value="ECO:0007669"/>
    <property type="project" value="EnsemblFungi"/>
</dbReference>
<comment type="subcellular location">
    <subcellularLocation>
        <location evidence="1">Mitochondrion</location>
    </subcellularLocation>
</comment>
<dbReference type="SUPFAM" id="SSF47336">
    <property type="entry name" value="ACP-like"/>
    <property type="match status" value="1"/>
</dbReference>
<evidence type="ECO:0000256" key="1">
    <source>
        <dbReference type="ARBA" id="ARBA00004173"/>
    </source>
</evidence>
<accession>A7TM42</accession>
<comment type="function">
    <text evidence="14">Carrier of the growing fatty acid chain in fatty acid biosynthesis.</text>
</comment>
<organism evidence="17">
    <name type="scientific">Vanderwaltozyma polyspora (strain ATCC 22028 / DSM 70294 / BCRC 21397 / CBS 2163 / NBRC 10782 / NRRL Y-8283 / UCD 57-17)</name>
    <name type="common">Kluyveromyces polysporus</name>
    <dbReference type="NCBI Taxonomy" id="436907"/>
    <lineage>
        <taxon>Eukaryota</taxon>
        <taxon>Fungi</taxon>
        <taxon>Dikarya</taxon>
        <taxon>Ascomycota</taxon>
        <taxon>Saccharomycotina</taxon>
        <taxon>Saccharomycetes</taxon>
        <taxon>Saccharomycetales</taxon>
        <taxon>Saccharomycetaceae</taxon>
        <taxon>Vanderwaltozyma</taxon>
    </lineage>
</organism>
<dbReference type="AlphaFoldDB" id="A7TM42"/>
<keyword evidence="6 14" id="KW-0444">Lipid biosynthesis</keyword>
<keyword evidence="17" id="KW-1185">Reference proteome</keyword>
<evidence type="ECO:0000256" key="14">
    <source>
        <dbReference type="RuleBase" id="RU000722"/>
    </source>
</evidence>
<dbReference type="STRING" id="436907.A7TM42"/>
<dbReference type="GO" id="GO:0016226">
    <property type="term" value="P:iron-sulfur cluster assembly"/>
    <property type="evidence" value="ECO:0007669"/>
    <property type="project" value="EnsemblFungi"/>
</dbReference>
<dbReference type="PANTHER" id="PTHR20863">
    <property type="entry name" value="ACYL CARRIER PROTEIN"/>
    <property type="match status" value="1"/>
</dbReference>
<keyword evidence="13 14" id="KW-0275">Fatty acid biosynthesis</keyword>
<dbReference type="InterPro" id="IPR009081">
    <property type="entry name" value="PP-bd_ACP"/>
</dbReference>
<evidence type="ECO:0000256" key="7">
    <source>
        <dbReference type="ARBA" id="ARBA00022553"/>
    </source>
</evidence>
<dbReference type="EMBL" id="DS480419">
    <property type="protein sequence ID" value="EDO16684.1"/>
    <property type="molecule type" value="Genomic_DNA"/>
</dbReference>
<evidence type="ECO:0000256" key="11">
    <source>
        <dbReference type="ARBA" id="ARBA00023098"/>
    </source>
</evidence>
<evidence type="ECO:0000259" key="15">
    <source>
        <dbReference type="PROSITE" id="PS50075"/>
    </source>
</evidence>
<dbReference type="OMA" id="RFKTPRD"/>
<dbReference type="Gene3D" id="1.10.1200.10">
    <property type="entry name" value="ACP-like"/>
    <property type="match status" value="1"/>
</dbReference>
<dbReference type="InterPro" id="IPR003231">
    <property type="entry name" value="ACP"/>
</dbReference>
<dbReference type="HAMAP" id="MF_01217">
    <property type="entry name" value="Acyl_carrier"/>
    <property type="match status" value="1"/>
</dbReference>
<keyword evidence="9" id="KW-0809">Transit peptide</keyword>
<comment type="similarity">
    <text evidence="3">Belongs to the acyl carrier protein (ACP) family.</text>
</comment>
<dbReference type="GO" id="GO:0000036">
    <property type="term" value="F:acyl carrier activity"/>
    <property type="evidence" value="ECO:0007669"/>
    <property type="project" value="TreeGrafter"/>
</dbReference>
<gene>
    <name evidence="16" type="ORF">Kpol_1052p31</name>
</gene>
<dbReference type="KEGG" id="vpo:Kpol_1052p31"/>
<keyword evidence="7" id="KW-0597">Phosphoprotein</keyword>
<dbReference type="OrthoDB" id="448946at2759"/>